<dbReference type="Proteomes" id="UP000441032">
    <property type="component" value="Unassembled WGS sequence"/>
</dbReference>
<proteinExistence type="predicted"/>
<sequence length="65" mass="7165">MESCHRALQLVDPGGAGPIQTSSSIWKLDALPERRMISVTEKVRTLGVNLVKIEPIALQVPTERQ</sequence>
<protein>
    <submittedName>
        <fullName evidence="1">Uncharacterized protein</fullName>
    </submittedName>
</protein>
<name>A0A7X2L9R5_RALPI</name>
<gene>
    <name evidence="1" type="ORF">GJQ57_05710</name>
</gene>
<organism evidence="1 2">
    <name type="scientific">Ralstonia pickettii</name>
    <name type="common">Burkholderia pickettii</name>
    <dbReference type="NCBI Taxonomy" id="329"/>
    <lineage>
        <taxon>Bacteria</taxon>
        <taxon>Pseudomonadati</taxon>
        <taxon>Pseudomonadota</taxon>
        <taxon>Betaproteobacteria</taxon>
        <taxon>Burkholderiales</taxon>
        <taxon>Burkholderiaceae</taxon>
        <taxon>Ralstonia</taxon>
    </lineage>
</organism>
<evidence type="ECO:0000313" key="1">
    <source>
        <dbReference type="EMBL" id="MRS98150.1"/>
    </source>
</evidence>
<comment type="caution">
    <text evidence="1">The sequence shown here is derived from an EMBL/GenBank/DDBJ whole genome shotgun (WGS) entry which is preliminary data.</text>
</comment>
<reference evidence="1 2" key="1">
    <citation type="submission" date="2019-11" db="EMBL/GenBank/DDBJ databases">
        <title>Phenotypic characterization of an OXA-22 and OXA-60 co-producing Ralstonia pickettii clinical strain.</title>
        <authorList>
            <person name="He F."/>
        </authorList>
    </citation>
    <scope>NUCLEOTIDE SEQUENCE [LARGE SCALE GENOMIC DNA]</scope>
    <source>
        <strain evidence="1 2">PSLESD1</strain>
    </source>
</reference>
<dbReference type="RefSeq" id="WP_154206021.1">
    <property type="nucleotide sequence ID" value="NZ_WJYN01000001.1"/>
</dbReference>
<dbReference type="AlphaFoldDB" id="A0A7X2L9R5"/>
<dbReference type="EMBL" id="WJYN01000001">
    <property type="protein sequence ID" value="MRS98150.1"/>
    <property type="molecule type" value="Genomic_DNA"/>
</dbReference>
<evidence type="ECO:0000313" key="2">
    <source>
        <dbReference type="Proteomes" id="UP000441032"/>
    </source>
</evidence>
<accession>A0A7X2L9R5</accession>